<evidence type="ECO:0000313" key="2">
    <source>
        <dbReference type="EMBL" id="PCE44113.1"/>
    </source>
</evidence>
<reference evidence="2 3" key="1">
    <citation type="submission" date="2017-09" db="EMBL/GenBank/DDBJ databases">
        <title>The Catabolism of 3,6-Dichlorosalicylic acid is Initiated by the Cytochrome P450 Monooxygenase DsmABC in Rhizorhabdus dicambivorans Ndbn-20.</title>
        <authorList>
            <person name="Na L."/>
        </authorList>
    </citation>
    <scope>NUCLEOTIDE SEQUENCE [LARGE SCALE GENOMIC DNA]</scope>
    <source>
        <strain evidence="2 3">Ndbn-20m</strain>
    </source>
</reference>
<sequence>MSAICSIIVASIVMSLMMMAAWAVQIPTRQSGWADCFWSFAIGIGGLIVTFFTIGEGPAERRWLVGGMVLFWSMRLGFHILARTATATYEDPRYADLRKEWGSRFQARLFLFLQIQALCGVGLVVTVYAAAHAPGQAFAITDWLGLGLLIVSVIGEGIADAQLRRFAADKSNHGKVCDKGLWAWSRHPNYFFEWLGWLAYPVIAVSLFVGTTETGATLIQFGSWWQGWLTLIGPVLMYWLLVHVSGIPPLEAHMLKSRGDAFKAYMARTSAFFPRPPRKN</sequence>
<feature type="transmembrane region" description="Helical" evidence="1">
    <location>
        <begin position="137"/>
        <end position="155"/>
    </location>
</feature>
<dbReference type="PANTHER" id="PTHR32251:SF17">
    <property type="entry name" value="STEROID 5-ALPHA REDUCTASE C-TERMINAL DOMAIN-CONTAINING PROTEIN"/>
    <property type="match status" value="1"/>
</dbReference>
<feature type="transmembrane region" description="Helical" evidence="1">
    <location>
        <begin position="6"/>
        <end position="24"/>
    </location>
</feature>
<name>A0A2A4G2X5_9SPHN</name>
<dbReference type="Proteomes" id="UP000218934">
    <property type="component" value="Unassembled WGS sequence"/>
</dbReference>
<evidence type="ECO:0000256" key="1">
    <source>
        <dbReference type="SAM" id="Phobius"/>
    </source>
</evidence>
<comment type="caution">
    <text evidence="2">The sequence shown here is derived from an EMBL/GenBank/DDBJ whole genome shotgun (WGS) entry which is preliminary data.</text>
</comment>
<dbReference type="EMBL" id="NWUF01000001">
    <property type="protein sequence ID" value="PCE44113.1"/>
    <property type="molecule type" value="Genomic_DNA"/>
</dbReference>
<feature type="transmembrane region" description="Helical" evidence="1">
    <location>
        <begin position="36"/>
        <end position="55"/>
    </location>
</feature>
<protein>
    <submittedName>
        <fullName evidence="2">DUF1295 domain-containing protein</fullName>
    </submittedName>
</protein>
<dbReference type="AlphaFoldDB" id="A0A2A4G2X5"/>
<dbReference type="PROSITE" id="PS50244">
    <property type="entry name" value="S5A_REDUCTASE"/>
    <property type="match status" value="1"/>
</dbReference>
<dbReference type="GO" id="GO:0016020">
    <property type="term" value="C:membrane"/>
    <property type="evidence" value="ECO:0007669"/>
    <property type="project" value="TreeGrafter"/>
</dbReference>
<keyword evidence="3" id="KW-1185">Reference proteome</keyword>
<dbReference type="PANTHER" id="PTHR32251">
    <property type="entry name" value="3-OXO-5-ALPHA-STEROID 4-DEHYDROGENASE"/>
    <property type="match status" value="1"/>
</dbReference>
<dbReference type="Gene3D" id="1.20.120.1630">
    <property type="match status" value="1"/>
</dbReference>
<gene>
    <name evidence="2" type="ORF">COO09_00255</name>
</gene>
<feature type="transmembrane region" description="Helical" evidence="1">
    <location>
        <begin position="109"/>
        <end position="131"/>
    </location>
</feature>
<dbReference type="OrthoDB" id="9779233at2"/>
<keyword evidence="1" id="KW-0812">Transmembrane</keyword>
<feature type="transmembrane region" description="Helical" evidence="1">
    <location>
        <begin position="190"/>
        <end position="208"/>
    </location>
</feature>
<keyword evidence="1" id="KW-1133">Transmembrane helix</keyword>
<dbReference type="RefSeq" id="WP_066958920.1">
    <property type="nucleotide sequence ID" value="NZ_CP023449.1"/>
</dbReference>
<dbReference type="KEGG" id="rdi:CMV14_10870"/>
<feature type="transmembrane region" description="Helical" evidence="1">
    <location>
        <begin position="228"/>
        <end position="248"/>
    </location>
</feature>
<dbReference type="InterPro" id="IPR010721">
    <property type="entry name" value="UstE-like"/>
</dbReference>
<proteinExistence type="predicted"/>
<accession>A0A2A4G2X5</accession>
<dbReference type="Pfam" id="PF06966">
    <property type="entry name" value="DUF1295"/>
    <property type="match status" value="1"/>
</dbReference>
<organism evidence="2 3">
    <name type="scientific">Rhizorhabdus dicambivorans</name>
    <dbReference type="NCBI Taxonomy" id="1850238"/>
    <lineage>
        <taxon>Bacteria</taxon>
        <taxon>Pseudomonadati</taxon>
        <taxon>Pseudomonadota</taxon>
        <taxon>Alphaproteobacteria</taxon>
        <taxon>Sphingomonadales</taxon>
        <taxon>Sphingomonadaceae</taxon>
        <taxon>Rhizorhabdus</taxon>
    </lineage>
</organism>
<keyword evidence="1" id="KW-0472">Membrane</keyword>
<evidence type="ECO:0000313" key="3">
    <source>
        <dbReference type="Proteomes" id="UP000218934"/>
    </source>
</evidence>